<name>A0A8T0UBF2_PANVG</name>
<proteinExistence type="predicted"/>
<evidence type="ECO:0000313" key="2">
    <source>
        <dbReference type="EMBL" id="KAG2617739.1"/>
    </source>
</evidence>
<reference evidence="2" key="1">
    <citation type="submission" date="2020-05" db="EMBL/GenBank/DDBJ databases">
        <title>WGS assembly of Panicum virgatum.</title>
        <authorList>
            <person name="Lovell J.T."/>
            <person name="Jenkins J."/>
            <person name="Shu S."/>
            <person name="Juenger T.E."/>
            <person name="Schmutz J."/>
        </authorList>
    </citation>
    <scope>NUCLEOTIDE SEQUENCE</scope>
    <source>
        <strain evidence="2">AP13</strain>
    </source>
</reference>
<evidence type="ECO:0000256" key="1">
    <source>
        <dbReference type="SAM" id="MobiDB-lite"/>
    </source>
</evidence>
<dbReference type="Proteomes" id="UP000823388">
    <property type="component" value="Chromosome 3N"/>
</dbReference>
<comment type="caution">
    <text evidence="2">The sequence shown here is derived from an EMBL/GenBank/DDBJ whole genome shotgun (WGS) entry which is preliminary data.</text>
</comment>
<organism evidence="2 3">
    <name type="scientific">Panicum virgatum</name>
    <name type="common">Blackwell switchgrass</name>
    <dbReference type="NCBI Taxonomy" id="38727"/>
    <lineage>
        <taxon>Eukaryota</taxon>
        <taxon>Viridiplantae</taxon>
        <taxon>Streptophyta</taxon>
        <taxon>Embryophyta</taxon>
        <taxon>Tracheophyta</taxon>
        <taxon>Spermatophyta</taxon>
        <taxon>Magnoliopsida</taxon>
        <taxon>Liliopsida</taxon>
        <taxon>Poales</taxon>
        <taxon>Poaceae</taxon>
        <taxon>PACMAD clade</taxon>
        <taxon>Panicoideae</taxon>
        <taxon>Panicodae</taxon>
        <taxon>Paniceae</taxon>
        <taxon>Panicinae</taxon>
        <taxon>Panicum</taxon>
        <taxon>Panicum sect. Hiantes</taxon>
    </lineage>
</organism>
<dbReference type="AlphaFoldDB" id="A0A8T0UBF2"/>
<dbReference type="EMBL" id="CM029042">
    <property type="protein sequence ID" value="KAG2617739.1"/>
    <property type="molecule type" value="Genomic_DNA"/>
</dbReference>
<evidence type="ECO:0000313" key="3">
    <source>
        <dbReference type="Proteomes" id="UP000823388"/>
    </source>
</evidence>
<protein>
    <submittedName>
        <fullName evidence="2">Uncharacterized protein</fullName>
    </submittedName>
</protein>
<keyword evidence="3" id="KW-1185">Reference proteome</keyword>
<accession>A0A8T0UBF2</accession>
<feature type="region of interest" description="Disordered" evidence="1">
    <location>
        <begin position="1"/>
        <end position="40"/>
    </location>
</feature>
<gene>
    <name evidence="2" type="ORF">PVAP13_3NG183309</name>
</gene>
<sequence length="40" mass="4246">MEMGRPLSDVTNTFESSVAKRSRTTATNSSDAGLSALDLK</sequence>